<dbReference type="SUPFAM" id="SSF52540">
    <property type="entry name" value="P-loop containing nucleoside triphosphate hydrolases"/>
    <property type="match status" value="1"/>
</dbReference>
<evidence type="ECO:0000313" key="12">
    <source>
        <dbReference type="Proteomes" id="UP000306196"/>
    </source>
</evidence>
<evidence type="ECO:0000256" key="1">
    <source>
        <dbReference type="ARBA" id="ARBA00004761"/>
    </source>
</evidence>
<dbReference type="OrthoDB" id="9800332at2"/>
<evidence type="ECO:0000256" key="8">
    <source>
        <dbReference type="ARBA" id="ARBA00023064"/>
    </source>
</evidence>
<evidence type="ECO:0000256" key="2">
    <source>
        <dbReference type="ARBA" id="ARBA00008420"/>
    </source>
</evidence>
<dbReference type="PANTHER" id="PTHR43442:SF3">
    <property type="entry name" value="GLUCONOKINASE-RELATED"/>
    <property type="match status" value="1"/>
</dbReference>
<dbReference type="InterPro" id="IPR027417">
    <property type="entry name" value="P-loop_NTPase"/>
</dbReference>
<evidence type="ECO:0000256" key="6">
    <source>
        <dbReference type="ARBA" id="ARBA00022777"/>
    </source>
</evidence>
<evidence type="ECO:0000256" key="4">
    <source>
        <dbReference type="ARBA" id="ARBA00022679"/>
    </source>
</evidence>
<evidence type="ECO:0000256" key="5">
    <source>
        <dbReference type="ARBA" id="ARBA00022741"/>
    </source>
</evidence>
<evidence type="ECO:0000256" key="3">
    <source>
        <dbReference type="ARBA" id="ARBA00012054"/>
    </source>
</evidence>
<dbReference type="NCBIfam" id="TIGR01313">
    <property type="entry name" value="therm_gnt_kin"/>
    <property type="match status" value="1"/>
</dbReference>
<dbReference type="CDD" id="cd02021">
    <property type="entry name" value="GntK"/>
    <property type="match status" value="1"/>
</dbReference>
<dbReference type="GO" id="GO:0019521">
    <property type="term" value="P:D-gluconate metabolic process"/>
    <property type="evidence" value="ECO:0007669"/>
    <property type="project" value="UniProtKB-KW"/>
</dbReference>
<dbReference type="GO" id="GO:0046316">
    <property type="term" value="F:gluconokinase activity"/>
    <property type="evidence" value="ECO:0007669"/>
    <property type="project" value="UniProtKB-EC"/>
</dbReference>
<evidence type="ECO:0000256" key="7">
    <source>
        <dbReference type="ARBA" id="ARBA00022840"/>
    </source>
</evidence>
<name>A0A5R8KKL7_9BACT</name>
<comment type="similarity">
    <text evidence="2 10">Belongs to the gluconokinase GntK/GntV family.</text>
</comment>
<evidence type="ECO:0000313" key="11">
    <source>
        <dbReference type="EMBL" id="TLD72485.1"/>
    </source>
</evidence>
<keyword evidence="7 10" id="KW-0067">ATP-binding</keyword>
<protein>
    <recommendedName>
        <fullName evidence="3 10">Gluconokinase</fullName>
        <ecNumber evidence="3 10">2.7.1.12</ecNumber>
    </recommendedName>
</protein>
<dbReference type="PANTHER" id="PTHR43442">
    <property type="entry name" value="GLUCONOKINASE-RELATED"/>
    <property type="match status" value="1"/>
</dbReference>
<dbReference type="GO" id="GO:0005524">
    <property type="term" value="F:ATP binding"/>
    <property type="evidence" value="ECO:0007669"/>
    <property type="project" value="UniProtKB-KW"/>
</dbReference>
<proteinExistence type="inferred from homology"/>
<accession>A0A5R8KKL7</accession>
<dbReference type="GO" id="GO:0005737">
    <property type="term" value="C:cytoplasm"/>
    <property type="evidence" value="ECO:0007669"/>
    <property type="project" value="TreeGrafter"/>
</dbReference>
<comment type="caution">
    <text evidence="11">The sequence shown here is derived from an EMBL/GenBank/DDBJ whole genome shotgun (WGS) entry which is preliminary data.</text>
</comment>
<dbReference type="EMBL" id="VAUV01000002">
    <property type="protein sequence ID" value="TLD72485.1"/>
    <property type="molecule type" value="Genomic_DNA"/>
</dbReference>
<comment type="catalytic activity">
    <reaction evidence="9 10">
        <text>D-gluconate + ATP = 6-phospho-D-gluconate + ADP + H(+)</text>
        <dbReference type="Rhea" id="RHEA:19433"/>
        <dbReference type="ChEBI" id="CHEBI:15378"/>
        <dbReference type="ChEBI" id="CHEBI:18391"/>
        <dbReference type="ChEBI" id="CHEBI:30616"/>
        <dbReference type="ChEBI" id="CHEBI:58759"/>
        <dbReference type="ChEBI" id="CHEBI:456216"/>
        <dbReference type="EC" id="2.7.1.12"/>
    </reaction>
</comment>
<dbReference type="InterPro" id="IPR006001">
    <property type="entry name" value="Therm_gnt_kin"/>
</dbReference>
<keyword evidence="4 10" id="KW-0808">Transferase</keyword>
<keyword evidence="12" id="KW-1185">Reference proteome</keyword>
<evidence type="ECO:0000256" key="10">
    <source>
        <dbReference type="RuleBase" id="RU363066"/>
    </source>
</evidence>
<comment type="pathway">
    <text evidence="1">Carbohydrate acid metabolism.</text>
</comment>
<organism evidence="11 12">
    <name type="scientific">Phragmitibacter flavus</name>
    <dbReference type="NCBI Taxonomy" id="2576071"/>
    <lineage>
        <taxon>Bacteria</taxon>
        <taxon>Pseudomonadati</taxon>
        <taxon>Verrucomicrobiota</taxon>
        <taxon>Verrucomicrobiia</taxon>
        <taxon>Verrucomicrobiales</taxon>
        <taxon>Verrucomicrobiaceae</taxon>
        <taxon>Phragmitibacter</taxon>
    </lineage>
</organism>
<sequence>MGVAGSGKSLIGEMLAERLGGLFEDGDDFHPAANKSKMTAKIALTDEDRWPWLEAMRARIEEVRGASSGVYVLACSALKEGYREVLRGKDEDAVLKVVYLKGSKELIGSRMAARKGHFMPTTLLDSQFATLEEPVNALVVEVSGTPEEIVDVIMENLKFEI</sequence>
<dbReference type="Proteomes" id="UP000306196">
    <property type="component" value="Unassembled WGS sequence"/>
</dbReference>
<dbReference type="EC" id="2.7.1.12" evidence="3 10"/>
<keyword evidence="5 10" id="KW-0547">Nucleotide-binding</keyword>
<evidence type="ECO:0000256" key="9">
    <source>
        <dbReference type="ARBA" id="ARBA00048090"/>
    </source>
</evidence>
<dbReference type="FunFam" id="3.40.50.300:FF:000522">
    <property type="entry name" value="Gluconokinase"/>
    <property type="match status" value="1"/>
</dbReference>
<keyword evidence="8" id="KW-0311">Gluconate utilization</keyword>
<dbReference type="InterPro" id="IPR031322">
    <property type="entry name" value="Shikimate/glucono_kinase"/>
</dbReference>
<keyword evidence="6 10" id="KW-0418">Kinase</keyword>
<dbReference type="Gene3D" id="3.40.50.300">
    <property type="entry name" value="P-loop containing nucleotide triphosphate hydrolases"/>
    <property type="match status" value="1"/>
</dbReference>
<reference evidence="11 12" key="1">
    <citation type="submission" date="2019-05" db="EMBL/GenBank/DDBJ databases">
        <title>Verrucobacter flavum gen. nov., sp. nov. a new member of the family Verrucomicrobiaceae.</title>
        <authorList>
            <person name="Szuroczki S."/>
            <person name="Abbaszade G."/>
            <person name="Szabo A."/>
            <person name="Felfoldi T."/>
            <person name="Schumann P."/>
            <person name="Boka K."/>
            <person name="Keki Z."/>
            <person name="Toumi M."/>
            <person name="Toth E."/>
        </authorList>
    </citation>
    <scope>NUCLEOTIDE SEQUENCE [LARGE SCALE GENOMIC DNA]</scope>
    <source>
        <strain evidence="11 12">MG-N-17</strain>
    </source>
</reference>
<dbReference type="Pfam" id="PF01202">
    <property type="entry name" value="SKI"/>
    <property type="match status" value="1"/>
</dbReference>
<dbReference type="AlphaFoldDB" id="A0A5R8KKL7"/>
<gene>
    <name evidence="11" type="ORF">FEM03_02365</name>
</gene>